<dbReference type="InterPro" id="IPR049326">
    <property type="entry name" value="Rhodopsin_dom_fungi"/>
</dbReference>
<keyword evidence="10" id="KW-1185">Reference proteome</keyword>
<evidence type="ECO:0000256" key="7">
    <source>
        <dbReference type="SAM" id="Phobius"/>
    </source>
</evidence>
<dbReference type="Pfam" id="PF20684">
    <property type="entry name" value="Fung_rhodopsin"/>
    <property type="match status" value="1"/>
</dbReference>
<feature type="region of interest" description="Disordered" evidence="6">
    <location>
        <begin position="391"/>
        <end position="456"/>
    </location>
</feature>
<dbReference type="InterPro" id="IPR052337">
    <property type="entry name" value="SAT4-like"/>
</dbReference>
<evidence type="ECO:0000256" key="2">
    <source>
        <dbReference type="ARBA" id="ARBA00022692"/>
    </source>
</evidence>
<sequence length="473" mass="52203">MRLMPASAAVQGYAGAGSTNACDHAVRFSAAVDSPLRDYGQLTSEAGSLLALLPSTLLAAFNVLRVPAMAVDYFANPPPGLDLTESRTASNNAVGTILFALSALFVGLRLLTRLKLKREPLGLDDYLMFVGLALNAGNLACCIAGGFFGLGKHIWSLDRYQMRQITIITFAYVFIYAWSVCIIKFSILALYRRIFGMTLMGWFCVALTAGYLITNHIVLPLYTDPLDYYWNQWNEGAQGVVQVDEAKFYLGVGIINLFGDICILTVPISSVTRLRLARTQKIAISLIFLLGSFVCFASMYRIITITRLVRTTDISWAKSDVFIWSSVEPSIGIISGCLPTLRPLMLHVLQSWFNFIPSTRSSSGKGSRSISINPIETIGKKRTRKISKQDTLGGSQFTELNDNVDADEERRGQHSRAWRPDEDEMCLTTTTVHAHNESVPSTERSASGAREGGGINVTKEFEWDEVTTLPYKL</sequence>
<proteinExistence type="inferred from homology"/>
<feature type="transmembrane region" description="Helical" evidence="7">
    <location>
        <begin position="126"/>
        <end position="150"/>
    </location>
</feature>
<keyword evidence="2 7" id="KW-0812">Transmembrane</keyword>
<evidence type="ECO:0000313" key="10">
    <source>
        <dbReference type="Proteomes" id="UP001140510"/>
    </source>
</evidence>
<name>A0A9W8ZG62_9PLEO</name>
<keyword evidence="4 7" id="KW-0472">Membrane</keyword>
<dbReference type="PANTHER" id="PTHR33048">
    <property type="entry name" value="PTH11-LIKE INTEGRAL MEMBRANE PROTEIN (AFU_ORTHOLOGUE AFUA_5G11245)"/>
    <property type="match status" value="1"/>
</dbReference>
<evidence type="ECO:0000256" key="1">
    <source>
        <dbReference type="ARBA" id="ARBA00004141"/>
    </source>
</evidence>
<dbReference type="AlphaFoldDB" id="A0A9W8ZG62"/>
<evidence type="ECO:0000256" key="5">
    <source>
        <dbReference type="ARBA" id="ARBA00038359"/>
    </source>
</evidence>
<evidence type="ECO:0000259" key="8">
    <source>
        <dbReference type="Pfam" id="PF20684"/>
    </source>
</evidence>
<comment type="similarity">
    <text evidence="5">Belongs to the SAT4 family.</text>
</comment>
<comment type="caution">
    <text evidence="9">The sequence shown here is derived from an EMBL/GenBank/DDBJ whole genome shotgun (WGS) entry which is preliminary data.</text>
</comment>
<gene>
    <name evidence="9" type="ORF">N0V91_004337</name>
</gene>
<comment type="subcellular location">
    <subcellularLocation>
        <location evidence="1">Membrane</location>
        <topology evidence="1">Multi-pass membrane protein</topology>
    </subcellularLocation>
</comment>
<feature type="transmembrane region" description="Helical" evidence="7">
    <location>
        <begin position="282"/>
        <end position="303"/>
    </location>
</feature>
<feature type="domain" description="Rhodopsin" evidence="8">
    <location>
        <begin position="108"/>
        <end position="345"/>
    </location>
</feature>
<evidence type="ECO:0000256" key="4">
    <source>
        <dbReference type="ARBA" id="ARBA00023136"/>
    </source>
</evidence>
<accession>A0A9W8ZG62</accession>
<feature type="compositionally biased region" description="Polar residues" evidence="6">
    <location>
        <begin position="427"/>
        <end position="445"/>
    </location>
</feature>
<dbReference type="GO" id="GO:0016020">
    <property type="term" value="C:membrane"/>
    <property type="evidence" value="ECO:0007669"/>
    <property type="project" value="UniProtKB-SubCell"/>
</dbReference>
<feature type="transmembrane region" description="Helical" evidence="7">
    <location>
        <begin position="46"/>
        <end position="64"/>
    </location>
</feature>
<feature type="transmembrane region" description="Helical" evidence="7">
    <location>
        <begin position="93"/>
        <end position="114"/>
    </location>
</feature>
<evidence type="ECO:0000256" key="3">
    <source>
        <dbReference type="ARBA" id="ARBA00022989"/>
    </source>
</evidence>
<feature type="transmembrane region" description="Helical" evidence="7">
    <location>
        <begin position="202"/>
        <end position="222"/>
    </location>
</feature>
<evidence type="ECO:0000256" key="6">
    <source>
        <dbReference type="SAM" id="MobiDB-lite"/>
    </source>
</evidence>
<feature type="transmembrane region" description="Helical" evidence="7">
    <location>
        <begin position="170"/>
        <end position="190"/>
    </location>
</feature>
<dbReference type="Proteomes" id="UP001140510">
    <property type="component" value="Unassembled WGS sequence"/>
</dbReference>
<keyword evidence="3 7" id="KW-1133">Transmembrane helix</keyword>
<feature type="transmembrane region" description="Helical" evidence="7">
    <location>
        <begin position="248"/>
        <end position="270"/>
    </location>
</feature>
<organism evidence="9 10">
    <name type="scientific">Didymella pomorum</name>
    <dbReference type="NCBI Taxonomy" id="749634"/>
    <lineage>
        <taxon>Eukaryota</taxon>
        <taxon>Fungi</taxon>
        <taxon>Dikarya</taxon>
        <taxon>Ascomycota</taxon>
        <taxon>Pezizomycotina</taxon>
        <taxon>Dothideomycetes</taxon>
        <taxon>Pleosporomycetidae</taxon>
        <taxon>Pleosporales</taxon>
        <taxon>Pleosporineae</taxon>
        <taxon>Didymellaceae</taxon>
        <taxon>Didymella</taxon>
    </lineage>
</organism>
<dbReference type="PANTHER" id="PTHR33048:SF163">
    <property type="entry name" value="INTEGRAL MEMBRANE PROTEIN (AFU_ORTHOLOGUE AFUA_8G05510)"/>
    <property type="match status" value="1"/>
</dbReference>
<dbReference type="OrthoDB" id="5429740at2759"/>
<reference evidence="9" key="1">
    <citation type="submission" date="2022-10" db="EMBL/GenBank/DDBJ databases">
        <title>Tapping the CABI collections for fungal endophytes: first genome assemblies for Collariella, Neodidymelliopsis, Ascochyta clinopodiicola, Didymella pomorum, Didymosphaeria variabile, Neocosmospora piperis and Neocucurbitaria cava.</title>
        <authorList>
            <person name="Hill R."/>
        </authorList>
    </citation>
    <scope>NUCLEOTIDE SEQUENCE</scope>
    <source>
        <strain evidence="9">IMI 355091</strain>
    </source>
</reference>
<feature type="compositionally biased region" description="Polar residues" evidence="6">
    <location>
        <begin position="391"/>
        <end position="401"/>
    </location>
</feature>
<protein>
    <recommendedName>
        <fullName evidence="8">Rhodopsin domain-containing protein</fullName>
    </recommendedName>
</protein>
<dbReference type="EMBL" id="JAPEVA010000024">
    <property type="protein sequence ID" value="KAJ4406905.1"/>
    <property type="molecule type" value="Genomic_DNA"/>
</dbReference>
<evidence type="ECO:0000313" key="9">
    <source>
        <dbReference type="EMBL" id="KAJ4406905.1"/>
    </source>
</evidence>